<organism evidence="4 5">
    <name type="scientific">Hypsibius exemplaris</name>
    <name type="common">Freshwater tardigrade</name>
    <dbReference type="NCBI Taxonomy" id="2072580"/>
    <lineage>
        <taxon>Eukaryota</taxon>
        <taxon>Metazoa</taxon>
        <taxon>Ecdysozoa</taxon>
        <taxon>Tardigrada</taxon>
        <taxon>Eutardigrada</taxon>
        <taxon>Parachela</taxon>
        <taxon>Hypsibioidea</taxon>
        <taxon>Hypsibiidae</taxon>
        <taxon>Hypsibius</taxon>
    </lineage>
</organism>
<dbReference type="InterPro" id="IPR011990">
    <property type="entry name" value="TPR-like_helical_dom_sf"/>
</dbReference>
<dbReference type="SMART" id="SM00028">
    <property type="entry name" value="TPR"/>
    <property type="match status" value="3"/>
</dbReference>
<feature type="compositionally biased region" description="Basic and acidic residues" evidence="3">
    <location>
        <begin position="60"/>
        <end position="72"/>
    </location>
</feature>
<feature type="compositionally biased region" description="Basic and acidic residues" evidence="3">
    <location>
        <begin position="559"/>
        <end position="574"/>
    </location>
</feature>
<dbReference type="PANTHER" id="PTHR15502:SF7">
    <property type="entry name" value="CALCINEURIN-BINDING PROTEIN CABIN-1"/>
    <property type="match status" value="1"/>
</dbReference>
<dbReference type="OrthoDB" id="77564at2759"/>
<evidence type="ECO:0000256" key="3">
    <source>
        <dbReference type="SAM" id="MobiDB-lite"/>
    </source>
</evidence>
<feature type="compositionally biased region" description="Low complexity" evidence="3">
    <location>
        <begin position="32"/>
        <end position="41"/>
    </location>
</feature>
<comment type="caution">
    <text evidence="4">The sequence shown here is derived from an EMBL/GenBank/DDBJ whole genome shotgun (WGS) entry which is preliminary data.</text>
</comment>
<feature type="region of interest" description="Disordered" evidence="3">
    <location>
        <begin position="32"/>
        <end position="149"/>
    </location>
</feature>
<dbReference type="PANTHER" id="PTHR15502">
    <property type="entry name" value="CALCINEURIN-BINDING PROTEIN CABIN 1-RELATED"/>
    <property type="match status" value="1"/>
</dbReference>
<protein>
    <submittedName>
        <fullName evidence="4">Calcineurin-binding protein cabin-1</fullName>
    </submittedName>
</protein>
<dbReference type="Proteomes" id="UP000192578">
    <property type="component" value="Unassembled WGS sequence"/>
</dbReference>
<dbReference type="EMBL" id="MTYJ01000006">
    <property type="protein sequence ID" value="OQV24649.1"/>
    <property type="molecule type" value="Genomic_DNA"/>
</dbReference>
<evidence type="ECO:0000313" key="5">
    <source>
        <dbReference type="Proteomes" id="UP000192578"/>
    </source>
</evidence>
<gene>
    <name evidence="4" type="ORF">BV898_01708</name>
</gene>
<proteinExistence type="predicted"/>
<comment type="subcellular location">
    <subcellularLocation>
        <location evidence="1">Nucleus</location>
    </subcellularLocation>
</comment>
<sequence>MEDAEGSDPDVVFRSAVVNDDSTDDEIIQADAAQSAEATAEVITRPPALSASVELEPTEPCERESKPMEEPPVKLTSNRKRKRQQRSTEISTEDEGSGPVRKRAAETDPESAAATSVVVSEESVTLSSGQNSHLGDDGNPAIKPSFSRENLPCQRDPESINQSNSPIAIPTEVAHNSFEYPEYPPILPTVSGILVEDTIEAAESMPADGISLHSEVEESSEEEEAPMTVEAHEERLMERYKSLLGRQKLVFTAVGGDFTDLQGRFEKLLEDISYVPDQSENNRMKALYCAVLKNLSNICQRQKKFSEALAYLTKVAALDYSDVVMIHNMGELAVKLDNFPLAATFFQDAATIRGTHWPSLDALITITYALNYFMPCLNCCLSALKMEPSHQRALAFVQKIFQDHDIFREEWFHCFRQVSDHVGKKLPAAARRHIDEANAVKKRWWKADTDPGFIVETCHFPLVAELTFTHVGQLLVDTLSEMEITKMSTALLIVTPPGTASDGSGAAEGNGLSNCSTNLLVVDNTTQSGDDTNKCSQISTSSSPASKQKRKIDPVLLEMTEKRRSTRNKESGRSEEIVIREMLKKLVTSVFGDIPEFNLNSAVSGNSLADAPPASGEAASTGPVWPSPNAEAAEVRKYLSQVNGLRIGAMCRAFLQLLAERSYVKWPAALTNLYVQLFFKVAHLEYIPSFQKYDPAMMEEYTRQTIAFVLCAIEIVIDVWMQAGAIGERPRDLEKHLNYLVVWPHSGEFRLMEDNPMHVRILILMHKWHSLRNDLDGAKYFLDEVQKRLDETTAVRLPNLKCLNVISRNALVKVTEVAELTGGFSELVALHQQKDYVQVVKLSYGLLGGGEWGSREDVPADVVFIPTHVRMVITSLDHVDMSEEPAQYIGVMELLLRNILKQLMDLADGDEEEKKKRTDAYRQTVVELCDVIMRKTVKKRSGFECLTQNDLTTWSGLLTEVCILLVHKADGSMRRPPSLTSWILLYRVIRAGEKATSKESPGDASIRYLEEVHEYLGGHSWCTVGDGGFLHMSIQKLSHERFFLRQPNPKVPQTKLSLDDIEFQLEQCFRCLYDVSKGKNRYFQHHKCTQVKLSLRRAIPLYEFFLPDELPTFDGYKQECISQDAVVIFNKIVPMIERLPTVLSREDLQLFIRNYDPVTGNLDALPGFGLEKIGLTPENPDLISQHLFYLLADFYMKNVDHKRAIKLYTTDLLINPRRMDSWAGLACCKYVEVEQKLTSFKLKPSQELYDEAMEAIRCYCIAARIAEDSEKLHLECGSKLYVLHSYVSRQLAQSAQFRLTTANKDKLKEDRKYLLRVAQQAFLSAEDCDERNESWLSQYMLGKTYEKLERDKPDKFLAQYAAAAECLHLDGARYPPKIAYYKVPRLSVEALEMYYRTCVSSLKYLRRSGSTFEPAGMKAVEFYLERAEKSPFVAQKEFNKKEKTEENTEEGDFSEPFGAKRVMESLLLDRLEIDAISEKDTETWRMALINRCINGLRLCLTRYPEHYKSLYRLAELYYHFRPLKDLKKTRDLLLGPAMSWQGVAHMPCAGLFQQRKPTCFFKGIWHIRSEEIQRSLSFASHMFRAVRLLIDVSAEKRENLLLLQIQQQLAKPPEQDSKKFLLVVDYHYLSGYAMKSALLSVINRVEDYETDGCPKDVRITFLREVLKMYQDARKSNLDSKNTELANAMLAQAYLRLVDGVHKTHCPVPTPHGIVEKAVRYIQQIQFRAKLPQKPAPIMILSSGLLEQPEPVVNPAELAEPFSADAIAGPKPQEEAMESLQDEEADLLGFDLGFNPGGVNLGDLGDLVMDAEEE</sequence>
<feature type="region of interest" description="Disordered" evidence="3">
    <location>
        <begin position="526"/>
        <end position="574"/>
    </location>
</feature>
<feature type="compositionally biased region" description="Polar residues" evidence="3">
    <location>
        <begin position="526"/>
        <end position="546"/>
    </location>
</feature>
<dbReference type="Gene3D" id="1.25.40.10">
    <property type="entry name" value="Tetratricopeptide repeat domain"/>
    <property type="match status" value="1"/>
</dbReference>
<reference evidence="5" key="1">
    <citation type="submission" date="2017-01" db="EMBL/GenBank/DDBJ databases">
        <title>Comparative genomics of anhydrobiosis in the tardigrade Hypsibius dujardini.</title>
        <authorList>
            <person name="Yoshida Y."/>
            <person name="Koutsovoulos G."/>
            <person name="Laetsch D."/>
            <person name="Stevens L."/>
            <person name="Kumar S."/>
            <person name="Horikawa D."/>
            <person name="Ishino K."/>
            <person name="Komine S."/>
            <person name="Tomita M."/>
            <person name="Blaxter M."/>
            <person name="Arakawa K."/>
        </authorList>
    </citation>
    <scope>NUCLEOTIDE SEQUENCE [LARGE SCALE GENOMIC DNA]</scope>
    <source>
        <strain evidence="5">Z151</strain>
    </source>
</reference>
<dbReference type="SUPFAM" id="SSF48452">
    <property type="entry name" value="TPR-like"/>
    <property type="match status" value="1"/>
</dbReference>
<feature type="compositionally biased region" description="Low complexity" evidence="3">
    <location>
        <begin position="110"/>
        <end position="128"/>
    </location>
</feature>
<dbReference type="InterPro" id="IPR033053">
    <property type="entry name" value="Hir3/CABIN1"/>
</dbReference>
<keyword evidence="5" id="KW-1185">Reference proteome</keyword>
<dbReference type="GO" id="GO:0031491">
    <property type="term" value="F:nucleosome binding"/>
    <property type="evidence" value="ECO:0007669"/>
    <property type="project" value="TreeGrafter"/>
</dbReference>
<dbReference type="GO" id="GO:0005634">
    <property type="term" value="C:nucleus"/>
    <property type="evidence" value="ECO:0007669"/>
    <property type="project" value="UniProtKB-SubCell"/>
</dbReference>
<dbReference type="GO" id="GO:0006325">
    <property type="term" value="P:chromatin organization"/>
    <property type="evidence" value="ECO:0007669"/>
    <property type="project" value="InterPro"/>
</dbReference>
<evidence type="ECO:0000256" key="2">
    <source>
        <dbReference type="ARBA" id="ARBA00023242"/>
    </source>
</evidence>
<evidence type="ECO:0000256" key="1">
    <source>
        <dbReference type="ARBA" id="ARBA00004123"/>
    </source>
</evidence>
<dbReference type="InterPro" id="IPR019734">
    <property type="entry name" value="TPR_rpt"/>
</dbReference>
<accession>A0A1W0XAU4</accession>
<name>A0A1W0XAU4_HYPEX</name>
<evidence type="ECO:0000313" key="4">
    <source>
        <dbReference type="EMBL" id="OQV24649.1"/>
    </source>
</evidence>
<keyword evidence="2" id="KW-0539">Nucleus</keyword>